<evidence type="ECO:0000256" key="2">
    <source>
        <dbReference type="SAM" id="SignalP"/>
    </source>
</evidence>
<organism evidence="3 4">
    <name type="scientific">Euroglyphus maynei</name>
    <name type="common">Mayne's house dust mite</name>
    <dbReference type="NCBI Taxonomy" id="6958"/>
    <lineage>
        <taxon>Eukaryota</taxon>
        <taxon>Metazoa</taxon>
        <taxon>Ecdysozoa</taxon>
        <taxon>Arthropoda</taxon>
        <taxon>Chelicerata</taxon>
        <taxon>Arachnida</taxon>
        <taxon>Acari</taxon>
        <taxon>Acariformes</taxon>
        <taxon>Sarcoptiformes</taxon>
        <taxon>Astigmata</taxon>
        <taxon>Psoroptidia</taxon>
        <taxon>Analgoidea</taxon>
        <taxon>Pyroglyphidae</taxon>
        <taxon>Pyroglyphinae</taxon>
        <taxon>Euroglyphus</taxon>
    </lineage>
</organism>
<name>A0A1Y3BSJ3_EURMA</name>
<feature type="chain" id="PRO_5012824828" evidence="2">
    <location>
        <begin position="24"/>
        <end position="168"/>
    </location>
</feature>
<dbReference type="EMBL" id="MUJZ01006848">
    <property type="protein sequence ID" value="OTF82763.1"/>
    <property type="molecule type" value="Genomic_DNA"/>
</dbReference>
<sequence>MTLIKLSISLVVLVGFVATNVLAKKPNPLPSFPANHTSILNRARPKLTTTFGSLPTTRPPPTSSTPYVPVSQPALSVSDTQSLPAQSAPAVSVQEPPTPSAGQLPLVITPNQAELLDRFMGPYKGSRNVRILYDTDFQYRCLDAMNRKRLWHENTPRLVLGDNVSKIK</sequence>
<protein>
    <submittedName>
        <fullName evidence="3">Uncharacterized protein</fullName>
    </submittedName>
</protein>
<evidence type="ECO:0000256" key="1">
    <source>
        <dbReference type="SAM" id="MobiDB-lite"/>
    </source>
</evidence>
<proteinExistence type="predicted"/>
<evidence type="ECO:0000313" key="3">
    <source>
        <dbReference type="EMBL" id="OTF82763.1"/>
    </source>
</evidence>
<gene>
    <name evidence="3" type="ORF">BLA29_005661</name>
</gene>
<feature type="compositionally biased region" description="Low complexity" evidence="1">
    <location>
        <begin position="64"/>
        <end position="73"/>
    </location>
</feature>
<feature type="region of interest" description="Disordered" evidence="1">
    <location>
        <begin position="45"/>
        <end position="105"/>
    </location>
</feature>
<keyword evidence="2" id="KW-0732">Signal</keyword>
<feature type="signal peptide" evidence="2">
    <location>
        <begin position="1"/>
        <end position="23"/>
    </location>
</feature>
<comment type="caution">
    <text evidence="3">The sequence shown here is derived from an EMBL/GenBank/DDBJ whole genome shotgun (WGS) entry which is preliminary data.</text>
</comment>
<feature type="compositionally biased region" description="Polar residues" evidence="1">
    <location>
        <begin position="74"/>
        <end position="85"/>
    </location>
</feature>
<dbReference type="AlphaFoldDB" id="A0A1Y3BSJ3"/>
<keyword evidence="4" id="KW-1185">Reference proteome</keyword>
<accession>A0A1Y3BSJ3</accession>
<reference evidence="3 4" key="1">
    <citation type="submission" date="2017-03" db="EMBL/GenBank/DDBJ databases">
        <title>Genome Survey of Euroglyphus maynei.</title>
        <authorList>
            <person name="Arlian L.G."/>
            <person name="Morgan M.S."/>
            <person name="Rider S.D."/>
        </authorList>
    </citation>
    <scope>NUCLEOTIDE SEQUENCE [LARGE SCALE GENOMIC DNA]</scope>
    <source>
        <strain evidence="3">Arlian Lab</strain>
        <tissue evidence="3">Whole body</tissue>
    </source>
</reference>
<evidence type="ECO:0000313" key="4">
    <source>
        <dbReference type="Proteomes" id="UP000194236"/>
    </source>
</evidence>
<dbReference type="Proteomes" id="UP000194236">
    <property type="component" value="Unassembled WGS sequence"/>
</dbReference>